<dbReference type="PANTHER" id="PTHR43798:SF33">
    <property type="entry name" value="HYDROLASE, PUTATIVE (AFU_ORTHOLOGUE AFUA_2G14860)-RELATED"/>
    <property type="match status" value="1"/>
</dbReference>
<dbReference type="InterPro" id="IPR050266">
    <property type="entry name" value="AB_hydrolase_sf"/>
</dbReference>
<evidence type="ECO:0000259" key="1">
    <source>
        <dbReference type="Pfam" id="PF00561"/>
    </source>
</evidence>
<dbReference type="InterPro" id="IPR029058">
    <property type="entry name" value="AB_hydrolase_fold"/>
</dbReference>
<dbReference type="GO" id="GO:0016020">
    <property type="term" value="C:membrane"/>
    <property type="evidence" value="ECO:0007669"/>
    <property type="project" value="TreeGrafter"/>
</dbReference>
<feature type="domain" description="AB hydrolase-1" evidence="1">
    <location>
        <begin position="35"/>
        <end position="142"/>
    </location>
</feature>
<dbReference type="InterPro" id="IPR000073">
    <property type="entry name" value="AB_hydrolase_1"/>
</dbReference>
<dbReference type="AlphaFoldDB" id="V2XHL0"/>
<sequence length="335" mass="37553">MPFVQVQTASGSVSYHYTISTPAAASARWIDEKLPTVLFLHGVWLAQEVFHLQFTDTKIRRFNLISLDLRFHGQTTGPPLPQTYDKEAAADDIAKFMDALYLPPCHVVGLSMGTIIALQLGISYPAKVRSLFLMGALILEEPLEVAKGREEVCQYWMESFTDEDALLAACYGGYQLVCSNKPSSFVDALATNLTSYAKRNWGPEHFDEYRLATVDFITKRRSPTKEELSKIKVSVEIVHGMDNMLYSLEYCEKQVELLQEAGVDVSLVTIEEAPHFVLLSSNDVNPVLFSFLLSNSKEDVKPFSGDVVWSPWHSILRDAGYVSEDSDDDIFVITC</sequence>
<gene>
    <name evidence="2" type="ORF">Moror_10371</name>
</gene>
<dbReference type="OrthoDB" id="19657at2759"/>
<dbReference type="Proteomes" id="UP000017559">
    <property type="component" value="Unassembled WGS sequence"/>
</dbReference>
<keyword evidence="3" id="KW-1185">Reference proteome</keyword>
<dbReference type="PANTHER" id="PTHR43798">
    <property type="entry name" value="MONOACYLGLYCEROL LIPASE"/>
    <property type="match status" value="1"/>
</dbReference>
<evidence type="ECO:0000313" key="2">
    <source>
        <dbReference type="EMBL" id="ESK92005.1"/>
    </source>
</evidence>
<reference evidence="2 3" key="1">
    <citation type="journal article" date="2014" name="BMC Genomics">
        <title>Genome and secretome analysis of the hemibiotrophic fungal pathogen, Moniliophthora roreri, which causes frosty pod rot disease of cacao: mechanisms of the biotrophic and necrotrophic phases.</title>
        <authorList>
            <person name="Meinhardt L.W."/>
            <person name="Costa G.G.L."/>
            <person name="Thomazella D.P.T."/>
            <person name="Teixeira P.J.P.L."/>
            <person name="Carazzolle M.F."/>
            <person name="Schuster S.C."/>
            <person name="Carlson J.E."/>
            <person name="Guiltinan M.J."/>
            <person name="Mieczkowski P."/>
            <person name="Farmer A."/>
            <person name="Ramaraj T."/>
            <person name="Crozier J."/>
            <person name="Davis R.E."/>
            <person name="Shao J."/>
            <person name="Melnick R.L."/>
            <person name="Pereira G.A.G."/>
            <person name="Bailey B.A."/>
        </authorList>
    </citation>
    <scope>NUCLEOTIDE SEQUENCE [LARGE SCALE GENOMIC DNA]</scope>
    <source>
        <strain evidence="2 3">MCA 2997</strain>
    </source>
</reference>
<dbReference type="GO" id="GO:0016787">
    <property type="term" value="F:hydrolase activity"/>
    <property type="evidence" value="ECO:0007669"/>
    <property type="project" value="UniProtKB-KW"/>
</dbReference>
<accession>V2XHL0</accession>
<evidence type="ECO:0000313" key="3">
    <source>
        <dbReference type="Proteomes" id="UP000017559"/>
    </source>
</evidence>
<dbReference type="EMBL" id="AWSO01000306">
    <property type="protein sequence ID" value="ESK92005.1"/>
    <property type="molecule type" value="Genomic_DNA"/>
</dbReference>
<organism evidence="2 3">
    <name type="scientific">Moniliophthora roreri (strain MCA 2997)</name>
    <name type="common">Cocoa frosty pod rot fungus</name>
    <name type="synonym">Crinipellis roreri</name>
    <dbReference type="NCBI Taxonomy" id="1381753"/>
    <lineage>
        <taxon>Eukaryota</taxon>
        <taxon>Fungi</taxon>
        <taxon>Dikarya</taxon>
        <taxon>Basidiomycota</taxon>
        <taxon>Agaricomycotina</taxon>
        <taxon>Agaricomycetes</taxon>
        <taxon>Agaricomycetidae</taxon>
        <taxon>Agaricales</taxon>
        <taxon>Marasmiineae</taxon>
        <taxon>Marasmiaceae</taxon>
        <taxon>Moniliophthora</taxon>
    </lineage>
</organism>
<dbReference type="Pfam" id="PF00561">
    <property type="entry name" value="Abhydrolase_1"/>
    <property type="match status" value="1"/>
</dbReference>
<proteinExistence type="predicted"/>
<name>V2XHL0_MONRO</name>
<dbReference type="PRINTS" id="PR00111">
    <property type="entry name" value="ABHYDROLASE"/>
</dbReference>
<protein>
    <submittedName>
        <fullName evidence="2">Alpha beta hydrolase fold</fullName>
    </submittedName>
</protein>
<dbReference type="Gene3D" id="3.40.50.1820">
    <property type="entry name" value="alpha/beta hydrolase"/>
    <property type="match status" value="1"/>
</dbReference>
<dbReference type="KEGG" id="mrr:Moror_10371"/>
<comment type="caution">
    <text evidence="2">The sequence shown here is derived from an EMBL/GenBank/DDBJ whole genome shotgun (WGS) entry which is preliminary data.</text>
</comment>
<dbReference type="HOGENOM" id="CLU_070118_0_0_1"/>
<keyword evidence="2" id="KW-0378">Hydrolase</keyword>
<dbReference type="SUPFAM" id="SSF53474">
    <property type="entry name" value="alpha/beta-Hydrolases"/>
    <property type="match status" value="1"/>
</dbReference>